<gene>
    <name evidence="1" type="ORF">AV274_4290</name>
</gene>
<dbReference type="Proteomes" id="UP000078348">
    <property type="component" value="Unassembled WGS sequence"/>
</dbReference>
<dbReference type="AlphaFoldDB" id="A0A196SAI2"/>
<evidence type="ECO:0000313" key="2">
    <source>
        <dbReference type="Proteomes" id="UP000078348"/>
    </source>
</evidence>
<name>A0A196SAI2_BLAHN</name>
<sequence>MKEQQFYFGSRSCSLPLKGIVQQTDDGNLSLSCVIGGKSYVKMIQLPDTIEEVSRLVVREEPLCILVCYETHVVEIDGSKLVSNLLQIPEQDGDNDLPVHNVQLHSSLVGCCFSPCHNDVYFVVDYRFSFSCYSTQRHTDVPLFQFSLREYLDSQLSLSLLSAHICDVTIVPTTVENEVAVAFLLSSGFWIVVEGLPLQSVSSSVHFPPLCPRVDDHALRVHVSGSALSGTRLRHAFTRKLCSIGDQTVYVVASALAVVVTLYSPSRRGFSTLAVHDLSLLGLEKPSFLLNPVRAEVVVEQGACSKVIAFGEVLRAVRGESVWGEDTTPSVPEVKERRAGSVPEVLLRATASQERAVYVQEVARKEVQCMDRLYEEMDEELGMEVMNNPERVDSVLASLAP</sequence>
<organism evidence="1 2">
    <name type="scientific">Blastocystis sp. subtype 1 (strain ATCC 50177 / NandII)</name>
    <dbReference type="NCBI Taxonomy" id="478820"/>
    <lineage>
        <taxon>Eukaryota</taxon>
        <taxon>Sar</taxon>
        <taxon>Stramenopiles</taxon>
        <taxon>Bigyra</taxon>
        <taxon>Opalozoa</taxon>
        <taxon>Opalinata</taxon>
        <taxon>Blastocystidae</taxon>
        <taxon>Blastocystis</taxon>
    </lineage>
</organism>
<evidence type="ECO:0000313" key="1">
    <source>
        <dbReference type="EMBL" id="OAO14033.1"/>
    </source>
</evidence>
<dbReference type="EMBL" id="LXWW01000297">
    <property type="protein sequence ID" value="OAO14033.1"/>
    <property type="molecule type" value="Genomic_DNA"/>
</dbReference>
<accession>A0A196SAI2</accession>
<comment type="caution">
    <text evidence="1">The sequence shown here is derived from an EMBL/GenBank/DDBJ whole genome shotgun (WGS) entry which is preliminary data.</text>
</comment>
<proteinExistence type="predicted"/>
<protein>
    <submittedName>
        <fullName evidence="1">Uncharacterized protein</fullName>
    </submittedName>
</protein>
<keyword evidence="2" id="KW-1185">Reference proteome</keyword>
<reference evidence="1 2" key="1">
    <citation type="submission" date="2016-05" db="EMBL/GenBank/DDBJ databases">
        <title>Nuclear genome of Blastocystis sp. subtype 1 NandII.</title>
        <authorList>
            <person name="Gentekaki E."/>
            <person name="Curtis B."/>
            <person name="Stairs C."/>
            <person name="Eme L."/>
            <person name="Herman E."/>
            <person name="Klimes V."/>
            <person name="Arias M.C."/>
            <person name="Elias M."/>
            <person name="Hilliou F."/>
            <person name="Klute M."/>
            <person name="Malik S.-B."/>
            <person name="Pightling A."/>
            <person name="Rachubinski R."/>
            <person name="Salas D."/>
            <person name="Schlacht A."/>
            <person name="Suga H."/>
            <person name="Archibald J."/>
            <person name="Ball S.G."/>
            <person name="Clark G."/>
            <person name="Dacks J."/>
            <person name="Van Der Giezen M."/>
            <person name="Tsaousis A."/>
            <person name="Roger A."/>
        </authorList>
    </citation>
    <scope>NUCLEOTIDE SEQUENCE [LARGE SCALE GENOMIC DNA]</scope>
    <source>
        <strain evidence="2">ATCC 50177 / NandII</strain>
    </source>
</reference>